<evidence type="ECO:0000313" key="9">
    <source>
        <dbReference type="Proteomes" id="UP000011087"/>
    </source>
</evidence>
<dbReference type="Gene3D" id="1.10.472.30">
    <property type="entry name" value="Transcription elongation factor S-II, central domain"/>
    <property type="match status" value="1"/>
</dbReference>
<evidence type="ECO:0000313" key="8">
    <source>
        <dbReference type="EnsemblProtists" id="EKX55384"/>
    </source>
</evidence>
<dbReference type="InterPro" id="IPR036575">
    <property type="entry name" value="TFIIS_cen_dom_sf"/>
</dbReference>
<keyword evidence="2" id="KW-0863">Zinc-finger</keyword>
<sequence>MDSDDASLATPTLKRKRSDDIEAPKQDQNRRKKSRETLAKAFSLSDSGQAQQFSTTLENSVYEFCKSKYGDGSFDKIKAHYIERIKTLKFNLERNTELRENVLSGQIPLDDLASMNSADLASTDVKQKRVTAAEESLKDRVNNEEVQRLKNSAEGQTMRKTDQGLVTVSHEAEAEQAKKEQEEYERKRLEEEKKKEEERNKAASIVAAGLNMAEEDQKSYLNSEWKPTLSNIEDDEDKIKHSVELSPMLEAHVAEPVTPDFDVHASDPHRELEIFDFEKVPLRRVWSGTIRDTNLHLNIDISHYGGVEVHDLFPKELIVRGHLDPIEAEKYVQDKLHDKSKSVGFYKILIGPDHAGKESVLEKKSSLDRQTKAHVLCEIKDKIIIYGFSQANHLFDAMNSDGDESILMFAVAIATRRKNHSKKVEPIPRPPPSLDRKLTSPRRGNVFQLSSTTFGKIQTSSCSMRLNHVTGEKSVEVIPKELVVLEKAELDSVIEYLLQNTVTVVEFEPEGEADTEAYLDFCKVLQEKGRAAVVLDTPSVLMYLIPPVSDAGKLLDPPSRKCEFMLGVLLFSPDSVEHVNEDAGLPSSEHAGGQSEGSAMDVSIKNEGAAVATMQGVNAPQVALGSRSGDMYNMGYVEDEGARRRLPQGSDFEPAAYPPPMPHRPPQHSEPFSESRWDGMGRSEWGPAGAAPPLYGQELEPREPFRAPRMMEDPLPSYEEHVRIRPSSDPPAPYYREGAWGASQPPYDQRELANPGRYPGFQPPPVMPHAAVPRWNSMPGQPSWDQYGGRGRGYRGPMRPYPPQ</sequence>
<evidence type="ECO:0000256" key="1">
    <source>
        <dbReference type="ARBA" id="ARBA00022723"/>
    </source>
</evidence>
<evidence type="ECO:0000256" key="2">
    <source>
        <dbReference type="ARBA" id="ARBA00022771"/>
    </source>
</evidence>
<dbReference type="PANTHER" id="PTHR11477:SF0">
    <property type="entry name" value="IP08861P-RELATED"/>
    <property type="match status" value="1"/>
</dbReference>
<keyword evidence="3" id="KW-0862">Zinc</keyword>
<dbReference type="GO" id="GO:0006351">
    <property type="term" value="P:DNA-templated transcription"/>
    <property type="evidence" value="ECO:0007669"/>
    <property type="project" value="InterPro"/>
</dbReference>
<organism evidence="7">
    <name type="scientific">Guillardia theta (strain CCMP2712)</name>
    <name type="common">Cryptophyte</name>
    <dbReference type="NCBI Taxonomy" id="905079"/>
    <lineage>
        <taxon>Eukaryota</taxon>
        <taxon>Cryptophyceae</taxon>
        <taxon>Pyrenomonadales</taxon>
        <taxon>Geminigeraceae</taxon>
        <taxon>Guillardia</taxon>
    </lineage>
</organism>
<dbReference type="AlphaFoldDB" id="L1K465"/>
<feature type="compositionally biased region" description="Basic and acidic residues" evidence="5">
    <location>
        <begin position="671"/>
        <end position="681"/>
    </location>
</feature>
<dbReference type="STRING" id="905079.L1K465"/>
<reference evidence="7 9" key="1">
    <citation type="journal article" date="2012" name="Nature">
        <title>Algal genomes reveal evolutionary mosaicism and the fate of nucleomorphs.</title>
        <authorList>
            <consortium name="DOE Joint Genome Institute"/>
            <person name="Curtis B.A."/>
            <person name="Tanifuji G."/>
            <person name="Burki F."/>
            <person name="Gruber A."/>
            <person name="Irimia M."/>
            <person name="Maruyama S."/>
            <person name="Arias M.C."/>
            <person name="Ball S.G."/>
            <person name="Gile G.H."/>
            <person name="Hirakawa Y."/>
            <person name="Hopkins J.F."/>
            <person name="Kuo A."/>
            <person name="Rensing S.A."/>
            <person name="Schmutz J."/>
            <person name="Symeonidi A."/>
            <person name="Elias M."/>
            <person name="Eveleigh R.J."/>
            <person name="Herman E.K."/>
            <person name="Klute M.J."/>
            <person name="Nakayama T."/>
            <person name="Obornik M."/>
            <person name="Reyes-Prieto A."/>
            <person name="Armbrust E.V."/>
            <person name="Aves S.J."/>
            <person name="Beiko R.G."/>
            <person name="Coutinho P."/>
            <person name="Dacks J.B."/>
            <person name="Durnford D.G."/>
            <person name="Fast N.M."/>
            <person name="Green B.R."/>
            <person name="Grisdale C.J."/>
            <person name="Hempel F."/>
            <person name="Henrissat B."/>
            <person name="Hoppner M.P."/>
            <person name="Ishida K."/>
            <person name="Kim E."/>
            <person name="Koreny L."/>
            <person name="Kroth P.G."/>
            <person name="Liu Y."/>
            <person name="Malik S.B."/>
            <person name="Maier U.G."/>
            <person name="McRose D."/>
            <person name="Mock T."/>
            <person name="Neilson J.A."/>
            <person name="Onodera N.T."/>
            <person name="Poole A.M."/>
            <person name="Pritham E.J."/>
            <person name="Richards T.A."/>
            <person name="Rocap G."/>
            <person name="Roy S.W."/>
            <person name="Sarai C."/>
            <person name="Schaack S."/>
            <person name="Shirato S."/>
            <person name="Slamovits C.H."/>
            <person name="Spencer D.F."/>
            <person name="Suzuki S."/>
            <person name="Worden A.Z."/>
            <person name="Zauner S."/>
            <person name="Barry K."/>
            <person name="Bell C."/>
            <person name="Bharti A.K."/>
            <person name="Crow J.A."/>
            <person name="Grimwood J."/>
            <person name="Kramer R."/>
            <person name="Lindquist E."/>
            <person name="Lucas S."/>
            <person name="Salamov A."/>
            <person name="McFadden G.I."/>
            <person name="Lane C.E."/>
            <person name="Keeling P.J."/>
            <person name="Gray M.W."/>
            <person name="Grigoriev I.V."/>
            <person name="Archibald J.M."/>
        </authorList>
    </citation>
    <scope>NUCLEOTIDE SEQUENCE</scope>
    <source>
        <strain evidence="7 9">CCMP2712</strain>
    </source>
</reference>
<feature type="region of interest" description="Disordered" evidence="5">
    <location>
        <begin position="165"/>
        <end position="200"/>
    </location>
</feature>
<keyword evidence="9" id="KW-1185">Reference proteome</keyword>
<dbReference type="PaxDb" id="55529-EKX55384"/>
<feature type="region of interest" description="Disordered" evidence="5">
    <location>
        <begin position="1"/>
        <end position="37"/>
    </location>
</feature>
<keyword evidence="4" id="KW-0539">Nucleus</keyword>
<dbReference type="InterPro" id="IPR012921">
    <property type="entry name" value="SPOC_C"/>
</dbReference>
<dbReference type="EMBL" id="JH992965">
    <property type="protein sequence ID" value="EKX55384.1"/>
    <property type="molecule type" value="Genomic_DNA"/>
</dbReference>
<feature type="domain" description="TFIIS central" evidence="6">
    <location>
        <begin position="30"/>
        <end position="148"/>
    </location>
</feature>
<evidence type="ECO:0000256" key="5">
    <source>
        <dbReference type="SAM" id="MobiDB-lite"/>
    </source>
</evidence>
<reference evidence="9" key="2">
    <citation type="submission" date="2012-11" db="EMBL/GenBank/DDBJ databases">
        <authorList>
            <person name="Kuo A."/>
            <person name="Curtis B.A."/>
            <person name="Tanifuji G."/>
            <person name="Burki F."/>
            <person name="Gruber A."/>
            <person name="Irimia M."/>
            <person name="Maruyama S."/>
            <person name="Arias M.C."/>
            <person name="Ball S.G."/>
            <person name="Gile G.H."/>
            <person name="Hirakawa Y."/>
            <person name="Hopkins J.F."/>
            <person name="Rensing S.A."/>
            <person name="Schmutz J."/>
            <person name="Symeonidi A."/>
            <person name="Elias M."/>
            <person name="Eveleigh R.J."/>
            <person name="Herman E.K."/>
            <person name="Klute M.J."/>
            <person name="Nakayama T."/>
            <person name="Obornik M."/>
            <person name="Reyes-Prieto A."/>
            <person name="Armbrust E.V."/>
            <person name="Aves S.J."/>
            <person name="Beiko R.G."/>
            <person name="Coutinho P."/>
            <person name="Dacks J.B."/>
            <person name="Durnford D.G."/>
            <person name="Fast N.M."/>
            <person name="Green B.R."/>
            <person name="Grisdale C."/>
            <person name="Hempe F."/>
            <person name="Henrissat B."/>
            <person name="Hoppner M.P."/>
            <person name="Ishida K.-I."/>
            <person name="Kim E."/>
            <person name="Koreny L."/>
            <person name="Kroth P.G."/>
            <person name="Liu Y."/>
            <person name="Malik S.-B."/>
            <person name="Maier U.G."/>
            <person name="McRose D."/>
            <person name="Mock T."/>
            <person name="Neilson J.A."/>
            <person name="Onodera N.T."/>
            <person name="Poole A.M."/>
            <person name="Pritham E.J."/>
            <person name="Richards T.A."/>
            <person name="Rocap G."/>
            <person name="Roy S.W."/>
            <person name="Sarai C."/>
            <person name="Schaack S."/>
            <person name="Shirato S."/>
            <person name="Slamovits C.H."/>
            <person name="Spencer D.F."/>
            <person name="Suzuki S."/>
            <person name="Worden A.Z."/>
            <person name="Zauner S."/>
            <person name="Barry K."/>
            <person name="Bell C."/>
            <person name="Bharti A.K."/>
            <person name="Crow J.A."/>
            <person name="Grimwood J."/>
            <person name="Kramer R."/>
            <person name="Lindquist E."/>
            <person name="Lucas S."/>
            <person name="Salamov A."/>
            <person name="McFadden G.I."/>
            <person name="Lane C.E."/>
            <person name="Keeling P.J."/>
            <person name="Gray M.W."/>
            <person name="Grigoriev I.V."/>
            <person name="Archibald J.M."/>
        </authorList>
    </citation>
    <scope>NUCLEOTIDE SEQUENCE</scope>
    <source>
        <strain evidence="9">CCMP2712</strain>
    </source>
</reference>
<feature type="region of interest" description="Disordered" evidence="5">
    <location>
        <begin position="719"/>
        <end position="804"/>
    </location>
</feature>
<dbReference type="GO" id="GO:0008270">
    <property type="term" value="F:zinc ion binding"/>
    <property type="evidence" value="ECO:0007669"/>
    <property type="project" value="UniProtKB-KW"/>
</dbReference>
<dbReference type="EnsemblProtists" id="EKX55384">
    <property type="protein sequence ID" value="EKX55384"/>
    <property type="gene ID" value="GUITHDRAFT_131599"/>
</dbReference>
<accession>L1K465</accession>
<evidence type="ECO:0000256" key="3">
    <source>
        <dbReference type="ARBA" id="ARBA00022833"/>
    </source>
</evidence>
<dbReference type="Pfam" id="PF07744">
    <property type="entry name" value="SPOC"/>
    <property type="match status" value="1"/>
</dbReference>
<reference evidence="8" key="3">
    <citation type="submission" date="2015-06" db="UniProtKB">
        <authorList>
            <consortium name="EnsemblProtists"/>
        </authorList>
    </citation>
    <scope>IDENTIFICATION</scope>
</reference>
<dbReference type="PANTHER" id="PTHR11477">
    <property type="entry name" value="TRANSCRIPTION FACTOR S-II ZINC FINGER DOMAIN-CONTAINING PROTEIN"/>
    <property type="match status" value="1"/>
</dbReference>
<feature type="compositionally biased region" description="Basic and acidic residues" evidence="5">
    <location>
        <begin position="17"/>
        <end position="29"/>
    </location>
</feature>
<feature type="region of interest" description="Disordered" evidence="5">
    <location>
        <begin position="644"/>
        <end position="682"/>
    </location>
</feature>
<dbReference type="HOGENOM" id="CLU_350387_0_0_1"/>
<dbReference type="SUPFAM" id="SSF46942">
    <property type="entry name" value="Elongation factor TFIIS domain 2"/>
    <property type="match status" value="1"/>
</dbReference>
<dbReference type="InterPro" id="IPR003618">
    <property type="entry name" value="TFIIS_cen_dom"/>
</dbReference>
<keyword evidence="1" id="KW-0479">Metal-binding</keyword>
<dbReference type="GO" id="GO:0005634">
    <property type="term" value="C:nucleus"/>
    <property type="evidence" value="ECO:0007669"/>
    <property type="project" value="TreeGrafter"/>
</dbReference>
<evidence type="ECO:0000256" key="4">
    <source>
        <dbReference type="ARBA" id="ARBA00023242"/>
    </source>
</evidence>
<dbReference type="Proteomes" id="UP000011087">
    <property type="component" value="Unassembled WGS sequence"/>
</dbReference>
<dbReference type="PROSITE" id="PS51321">
    <property type="entry name" value="TFIIS_CENTRAL"/>
    <property type="match status" value="1"/>
</dbReference>
<dbReference type="Pfam" id="PF07500">
    <property type="entry name" value="TFIIS_M"/>
    <property type="match status" value="1"/>
</dbReference>
<evidence type="ECO:0000259" key="6">
    <source>
        <dbReference type="PROSITE" id="PS51321"/>
    </source>
</evidence>
<gene>
    <name evidence="7" type="ORF">GUITHDRAFT_131599</name>
</gene>
<protein>
    <recommendedName>
        <fullName evidence="6">TFIIS central domain-containing protein</fullName>
    </recommendedName>
</protein>
<feature type="compositionally biased region" description="Basic and acidic residues" evidence="5">
    <location>
        <begin position="170"/>
        <end position="200"/>
    </location>
</feature>
<dbReference type="KEGG" id="gtt:GUITHDRAFT_131599"/>
<name>L1K465_GUITC</name>
<dbReference type="OrthoDB" id="44867at2759"/>
<dbReference type="RefSeq" id="XP_005842364.1">
    <property type="nucleotide sequence ID" value="XM_005842307.1"/>
</dbReference>
<evidence type="ECO:0000313" key="7">
    <source>
        <dbReference type="EMBL" id="EKX55384.1"/>
    </source>
</evidence>
<dbReference type="SMART" id="SM00510">
    <property type="entry name" value="TFS2M"/>
    <property type="match status" value="1"/>
</dbReference>
<proteinExistence type="predicted"/>
<dbReference type="GeneID" id="17312096"/>